<dbReference type="PANTHER" id="PTHR15615">
    <property type="match status" value="1"/>
</dbReference>
<dbReference type="GO" id="GO:0019901">
    <property type="term" value="F:protein kinase binding"/>
    <property type="evidence" value="ECO:0007669"/>
    <property type="project" value="InterPro"/>
</dbReference>
<evidence type="ECO:0000313" key="2">
    <source>
        <dbReference type="EMBL" id="ORZ13034.1"/>
    </source>
</evidence>
<dbReference type="GO" id="GO:0005634">
    <property type="term" value="C:nucleus"/>
    <property type="evidence" value="ECO:0007669"/>
    <property type="project" value="TreeGrafter"/>
</dbReference>
<dbReference type="InterPro" id="IPR036915">
    <property type="entry name" value="Cyclin-like_sf"/>
</dbReference>
<dbReference type="GO" id="GO:0016538">
    <property type="term" value="F:cyclin-dependent protein serine/threonine kinase regulator activity"/>
    <property type="evidence" value="ECO:0007669"/>
    <property type="project" value="TreeGrafter"/>
</dbReference>
<dbReference type="EMBL" id="MCGE01000017">
    <property type="protein sequence ID" value="ORZ13034.1"/>
    <property type="molecule type" value="Genomic_DNA"/>
</dbReference>
<accession>A0A1X2IAT0</accession>
<evidence type="ECO:0000256" key="1">
    <source>
        <dbReference type="SAM" id="Phobius"/>
    </source>
</evidence>
<dbReference type="PANTHER" id="PTHR15615:SF27">
    <property type="entry name" value="PHO85 CYCLIN CLG1"/>
    <property type="match status" value="1"/>
</dbReference>
<dbReference type="InterPro" id="IPR013922">
    <property type="entry name" value="Cyclin_PHO80-like"/>
</dbReference>
<feature type="transmembrane region" description="Helical" evidence="1">
    <location>
        <begin position="190"/>
        <end position="220"/>
    </location>
</feature>
<dbReference type="CDD" id="cd20557">
    <property type="entry name" value="CYCLIN_ScPCL1-like"/>
    <property type="match status" value="1"/>
</dbReference>
<dbReference type="Pfam" id="PF08613">
    <property type="entry name" value="Cyclin"/>
    <property type="match status" value="1"/>
</dbReference>
<evidence type="ECO:0000313" key="3">
    <source>
        <dbReference type="Proteomes" id="UP000193560"/>
    </source>
</evidence>
<reference evidence="2 3" key="1">
    <citation type="submission" date="2016-07" db="EMBL/GenBank/DDBJ databases">
        <title>Pervasive Adenine N6-methylation of Active Genes in Fungi.</title>
        <authorList>
            <consortium name="DOE Joint Genome Institute"/>
            <person name="Mondo S.J."/>
            <person name="Dannebaum R.O."/>
            <person name="Kuo R.C."/>
            <person name="Labutti K."/>
            <person name="Haridas S."/>
            <person name="Kuo A."/>
            <person name="Salamov A."/>
            <person name="Ahrendt S.R."/>
            <person name="Lipzen A."/>
            <person name="Sullivan W."/>
            <person name="Andreopoulos W.B."/>
            <person name="Clum A."/>
            <person name="Lindquist E."/>
            <person name="Daum C."/>
            <person name="Ramamoorthy G.K."/>
            <person name="Gryganskyi A."/>
            <person name="Culley D."/>
            <person name="Magnuson J.K."/>
            <person name="James T.Y."/>
            <person name="O'Malley M.A."/>
            <person name="Stajich J.E."/>
            <person name="Spatafora J.W."/>
            <person name="Visel A."/>
            <person name="Grigoriev I.V."/>
        </authorList>
    </citation>
    <scope>NUCLEOTIDE SEQUENCE [LARGE SCALE GENOMIC DNA]</scope>
    <source>
        <strain evidence="2 3">NRRL 1336</strain>
    </source>
</reference>
<dbReference type="STRING" id="90262.A0A1X2IAT0"/>
<keyword evidence="1" id="KW-0812">Transmembrane</keyword>
<gene>
    <name evidence="2" type="ORF">BCR42DRAFT_394161</name>
</gene>
<keyword evidence="1" id="KW-0472">Membrane</keyword>
<comment type="caution">
    <text evidence="2">The sequence shown here is derived from an EMBL/GenBank/DDBJ whole genome shotgun (WGS) entry which is preliminary data.</text>
</comment>
<dbReference type="AlphaFoldDB" id="A0A1X2IAT0"/>
<dbReference type="SUPFAM" id="SSF47954">
    <property type="entry name" value="Cyclin-like"/>
    <property type="match status" value="1"/>
</dbReference>
<dbReference type="OrthoDB" id="244495at2759"/>
<keyword evidence="1" id="KW-1133">Transmembrane helix</keyword>
<organism evidence="2 3">
    <name type="scientific">Absidia repens</name>
    <dbReference type="NCBI Taxonomy" id="90262"/>
    <lineage>
        <taxon>Eukaryota</taxon>
        <taxon>Fungi</taxon>
        <taxon>Fungi incertae sedis</taxon>
        <taxon>Mucoromycota</taxon>
        <taxon>Mucoromycotina</taxon>
        <taxon>Mucoromycetes</taxon>
        <taxon>Mucorales</taxon>
        <taxon>Cunninghamellaceae</taxon>
        <taxon>Absidia</taxon>
    </lineage>
</organism>
<name>A0A1X2IAT0_9FUNG</name>
<sequence>MISLLSCSNTNQLADFCALAVPSIWGPLKQQSMKRTIAFKQFCQKVIKATQISYACIVLGLYYIHRLRSAYPYIHASIGSEIRLFTTALVLANKYLDDNTFTNKTWSEVSSIPISELNIMEMEFLSALHYNIHLPHDQYFQWVGQCQQWILPTIMQIKAQTNSTPTSPLTPTMKRSYQDTVDDHYQTQLVFFYIVINIINIIIFFLSTSFLLFSCFFGFLGSYACFFTGNKGAPFRN</sequence>
<keyword evidence="3" id="KW-1185">Reference proteome</keyword>
<proteinExistence type="predicted"/>
<dbReference type="Gene3D" id="1.10.472.10">
    <property type="entry name" value="Cyclin-like"/>
    <property type="match status" value="1"/>
</dbReference>
<protein>
    <submittedName>
        <fullName evidence="2">Cyclin-domain-containing protein</fullName>
    </submittedName>
</protein>
<dbReference type="GO" id="GO:0000307">
    <property type="term" value="C:cyclin-dependent protein kinase holoenzyme complex"/>
    <property type="evidence" value="ECO:0007669"/>
    <property type="project" value="TreeGrafter"/>
</dbReference>
<dbReference type="Proteomes" id="UP000193560">
    <property type="component" value="Unassembled WGS sequence"/>
</dbReference>